<keyword evidence="2" id="KW-0498">Mitosis</keyword>
<evidence type="ECO:0000256" key="1">
    <source>
        <dbReference type="ARBA" id="ARBA00022618"/>
    </source>
</evidence>
<dbReference type="AlphaFoldDB" id="A0AAN8UIK1"/>
<keyword evidence="3" id="KW-0833">Ubl conjugation pathway</keyword>
<dbReference type="GO" id="GO:0031145">
    <property type="term" value="P:anaphase-promoting complex-dependent catabolic process"/>
    <property type="evidence" value="ECO:0007669"/>
    <property type="project" value="InterPro"/>
</dbReference>
<gene>
    <name evidence="5" type="ORF">RJ641_018219</name>
</gene>
<dbReference type="GO" id="GO:0005680">
    <property type="term" value="C:anaphase-promoting complex"/>
    <property type="evidence" value="ECO:0007669"/>
    <property type="project" value="InterPro"/>
</dbReference>
<evidence type="ECO:0000256" key="2">
    <source>
        <dbReference type="ARBA" id="ARBA00022776"/>
    </source>
</evidence>
<dbReference type="EMBL" id="JBAMMX010000023">
    <property type="protein sequence ID" value="KAK6917468.1"/>
    <property type="molecule type" value="Genomic_DNA"/>
</dbReference>
<name>A0AAN8UIK1_9MAGN</name>
<dbReference type="PANTHER" id="PTHR13260:SF0">
    <property type="entry name" value="ANAPHASE-PROMOTING COMPLEX SUBUNIT 4"/>
    <property type="match status" value="1"/>
</dbReference>
<keyword evidence="4" id="KW-0131">Cell cycle</keyword>
<protein>
    <submittedName>
        <fullName evidence="5">Uncharacterized protein</fullName>
    </submittedName>
</protein>
<dbReference type="PANTHER" id="PTHR13260">
    <property type="entry name" value="ANAPHASE PROMOTING COMPLEX SUBUNIT 4 APC4"/>
    <property type="match status" value="1"/>
</dbReference>
<reference evidence="5 6" key="1">
    <citation type="submission" date="2023-12" db="EMBL/GenBank/DDBJ databases">
        <title>A high-quality genome assembly for Dillenia turbinata (Dilleniales).</title>
        <authorList>
            <person name="Chanderbali A."/>
        </authorList>
    </citation>
    <scope>NUCLEOTIDE SEQUENCE [LARGE SCALE GENOMIC DNA]</scope>
    <source>
        <strain evidence="5">LSX21</strain>
        <tissue evidence="5">Leaf</tissue>
    </source>
</reference>
<dbReference type="Proteomes" id="UP001370490">
    <property type="component" value="Unassembled WGS sequence"/>
</dbReference>
<keyword evidence="6" id="KW-1185">Reference proteome</keyword>
<evidence type="ECO:0000256" key="3">
    <source>
        <dbReference type="ARBA" id="ARBA00022786"/>
    </source>
</evidence>
<keyword evidence="1" id="KW-0132">Cell division</keyword>
<dbReference type="GO" id="GO:0070979">
    <property type="term" value="P:protein K11-linked ubiquitination"/>
    <property type="evidence" value="ECO:0007669"/>
    <property type="project" value="TreeGrafter"/>
</dbReference>
<dbReference type="InterPro" id="IPR024789">
    <property type="entry name" value="APC4"/>
</dbReference>
<evidence type="ECO:0000256" key="4">
    <source>
        <dbReference type="ARBA" id="ARBA00023306"/>
    </source>
</evidence>
<proteinExistence type="predicted"/>
<accession>A0AAN8UIK1</accession>
<comment type="caution">
    <text evidence="5">The sequence shown here is derived from an EMBL/GenBank/DDBJ whole genome shotgun (WGS) entry which is preliminary data.</text>
</comment>
<organism evidence="5 6">
    <name type="scientific">Dillenia turbinata</name>
    <dbReference type="NCBI Taxonomy" id="194707"/>
    <lineage>
        <taxon>Eukaryota</taxon>
        <taxon>Viridiplantae</taxon>
        <taxon>Streptophyta</taxon>
        <taxon>Embryophyta</taxon>
        <taxon>Tracheophyta</taxon>
        <taxon>Spermatophyta</taxon>
        <taxon>Magnoliopsida</taxon>
        <taxon>eudicotyledons</taxon>
        <taxon>Gunneridae</taxon>
        <taxon>Pentapetalae</taxon>
        <taxon>Dilleniales</taxon>
        <taxon>Dilleniaceae</taxon>
        <taxon>Dillenia</taxon>
    </lineage>
</organism>
<dbReference type="GO" id="GO:0034399">
    <property type="term" value="C:nuclear periphery"/>
    <property type="evidence" value="ECO:0007669"/>
    <property type="project" value="TreeGrafter"/>
</dbReference>
<dbReference type="GO" id="GO:0051301">
    <property type="term" value="P:cell division"/>
    <property type="evidence" value="ECO:0007669"/>
    <property type="project" value="UniProtKB-KW"/>
</dbReference>
<evidence type="ECO:0000313" key="6">
    <source>
        <dbReference type="Proteomes" id="UP001370490"/>
    </source>
</evidence>
<evidence type="ECO:0000313" key="5">
    <source>
        <dbReference type="EMBL" id="KAK6917468.1"/>
    </source>
</evidence>
<sequence>MDPISNGNANNGKLLRKNKMRAAAVVCLYWEEEGRLVSDQYSNVSAYEDHTFRFFPPAPRVPWMPGLVSGDASFTDDDDHVNPFSCGASWTLSSAQACHPSLYDCISFRVSDESSLEIANCVGIASGFMHGISSGNKGYASVEAALLCVPEGYDCVDLSFYKGFVVDLQMENEQARSFPHTLMNFVDY</sequence>